<evidence type="ECO:0000313" key="4">
    <source>
        <dbReference type="EMBL" id="CAB4197915.1"/>
    </source>
</evidence>
<protein>
    <submittedName>
        <fullName evidence="4">Uncharacterized protein</fullName>
    </submittedName>
</protein>
<proteinExistence type="predicted"/>
<evidence type="ECO:0000313" key="5">
    <source>
        <dbReference type="EMBL" id="CAB4210583.1"/>
    </source>
</evidence>
<dbReference type="EMBL" id="LR796838">
    <property type="protein sequence ID" value="CAB4169004.1"/>
    <property type="molecule type" value="Genomic_DNA"/>
</dbReference>
<name>A0A6J5RZP3_9CAUD</name>
<dbReference type="EMBL" id="LR796942">
    <property type="protein sequence ID" value="CAB4176753.1"/>
    <property type="molecule type" value="Genomic_DNA"/>
</dbReference>
<gene>
    <name evidence="3" type="ORF">UFOVP1073_74</name>
    <name evidence="4" type="ORF">UFOVP1308_39</name>
    <name evidence="5" type="ORF">UFOVP1423_30</name>
    <name evidence="1" type="ORF">UFOVP898_2</name>
    <name evidence="2" type="ORF">UFOVP985_57</name>
</gene>
<dbReference type="EMBL" id="LR797361">
    <property type="protein sequence ID" value="CAB4210583.1"/>
    <property type="molecule type" value="Genomic_DNA"/>
</dbReference>
<dbReference type="EMBL" id="LR797259">
    <property type="protein sequence ID" value="CAB4197915.1"/>
    <property type="molecule type" value="Genomic_DNA"/>
</dbReference>
<reference evidence="4" key="1">
    <citation type="submission" date="2020-05" db="EMBL/GenBank/DDBJ databases">
        <authorList>
            <person name="Chiriac C."/>
            <person name="Salcher M."/>
            <person name="Ghai R."/>
            <person name="Kavagutti S V."/>
        </authorList>
    </citation>
    <scope>NUCLEOTIDE SEQUENCE</scope>
</reference>
<evidence type="ECO:0000313" key="2">
    <source>
        <dbReference type="EMBL" id="CAB4176753.1"/>
    </source>
</evidence>
<organism evidence="4">
    <name type="scientific">uncultured Caudovirales phage</name>
    <dbReference type="NCBI Taxonomy" id="2100421"/>
    <lineage>
        <taxon>Viruses</taxon>
        <taxon>Duplodnaviria</taxon>
        <taxon>Heunggongvirae</taxon>
        <taxon>Uroviricota</taxon>
        <taxon>Caudoviricetes</taxon>
        <taxon>Peduoviridae</taxon>
        <taxon>Maltschvirus</taxon>
        <taxon>Maltschvirus maltsch</taxon>
    </lineage>
</organism>
<sequence>MAKSSTSIAKVGDAGILSKIPEIDVSVYPALQPDSDIAEAIAANTQGRGFDLNALVRVKTPAGGSKTWAYLDSGNNEVETKSIEGLLVYYGMRGTLWGSDEVTKGRLPVLVSYDLRTAERVNNDLGDIDSEALEACRIGAGVYDWQKLPWNKDGTGRQGIGRRCKESRVMAILQDGESFPVIVSAGVGSLKTVTPFVTRLPVAHFRAKVSLSLDRATSVGGIDYSQIVPRLIGTISKEAGVAVRKLYTEPLMSVERDLAPDVD</sequence>
<accession>A0A6J5RZP3</accession>
<dbReference type="EMBL" id="LR797009">
    <property type="protein sequence ID" value="CAB4181894.1"/>
    <property type="molecule type" value="Genomic_DNA"/>
</dbReference>
<evidence type="ECO:0000313" key="3">
    <source>
        <dbReference type="EMBL" id="CAB4181894.1"/>
    </source>
</evidence>
<evidence type="ECO:0000313" key="1">
    <source>
        <dbReference type="EMBL" id="CAB4169004.1"/>
    </source>
</evidence>